<keyword evidence="3" id="KW-1185">Reference proteome</keyword>
<organism evidence="2 3">
    <name type="scientific">Flavobacterium terrigena</name>
    <dbReference type="NCBI Taxonomy" id="402734"/>
    <lineage>
        <taxon>Bacteria</taxon>
        <taxon>Pseudomonadati</taxon>
        <taxon>Bacteroidota</taxon>
        <taxon>Flavobacteriia</taxon>
        <taxon>Flavobacteriales</taxon>
        <taxon>Flavobacteriaceae</taxon>
        <taxon>Flavobacterium</taxon>
    </lineage>
</organism>
<reference evidence="3" key="1">
    <citation type="submission" date="2016-10" db="EMBL/GenBank/DDBJ databases">
        <authorList>
            <person name="Varghese N."/>
            <person name="Submissions S."/>
        </authorList>
    </citation>
    <scope>NUCLEOTIDE SEQUENCE [LARGE SCALE GENOMIC DNA]</scope>
    <source>
        <strain evidence="3">DSM 17934</strain>
    </source>
</reference>
<gene>
    <name evidence="2" type="ORF">SAMN05660918_1769</name>
</gene>
<dbReference type="InterPro" id="IPR029464">
    <property type="entry name" value="HSDR_N"/>
</dbReference>
<dbReference type="STRING" id="402734.SAMN05660918_1769"/>
<proteinExistence type="predicted"/>
<sequence length="338" mass="38858">MPINKQIANVIKKSLAKIDFSKLEEKCTNEAQTRQYLIEPIIEILGYSRMDDMLTEINAGWGQKNDKADIGLLIRGKNPEIIVECKKYAKTLTDKEAWQLNGYFINTPSCKLGILTNGLEWRVYSANEANKETSLNVNPFLVFDFNEVNDTLIDNLTKLHKNNIDVKELLEEATDFYFLQGFSAAFANELYDPSDDFIKAIFNRMNGKRMTDPIKLKIREQISSTSIQRALKKVIEEESKNGSLIITTAEELKIYHTIKTILIHRKEIDADRISYRDQKNSFNILVDDNNKKIICKILNSRNNYCLEINGIKHDVKGIESVVAMKKQLLDAAMVYFQK</sequence>
<dbReference type="AlphaFoldDB" id="A0A1H6U2F6"/>
<accession>A0A1H6U2F6</accession>
<dbReference type="EMBL" id="FNYA01000003">
    <property type="protein sequence ID" value="SEI83727.1"/>
    <property type="molecule type" value="Genomic_DNA"/>
</dbReference>
<evidence type="ECO:0000313" key="2">
    <source>
        <dbReference type="EMBL" id="SEI83727.1"/>
    </source>
</evidence>
<dbReference type="RefSeq" id="WP_091311713.1">
    <property type="nucleotide sequence ID" value="NZ_CBCSJU010000007.1"/>
</dbReference>
<evidence type="ECO:0000259" key="1">
    <source>
        <dbReference type="Pfam" id="PF13588"/>
    </source>
</evidence>
<name>A0A1H6U2F6_9FLAO</name>
<dbReference type="OrthoDB" id="9148007at2"/>
<dbReference type="Proteomes" id="UP000199702">
    <property type="component" value="Unassembled WGS sequence"/>
</dbReference>
<protein>
    <submittedName>
        <fullName evidence="2">Type I restriction enzyme R protein N terminus (HSDR_N)</fullName>
    </submittedName>
</protein>
<feature type="domain" description="Type I restriction enzyme R protein N-terminal" evidence="1">
    <location>
        <begin position="30"/>
        <end position="132"/>
    </location>
</feature>
<evidence type="ECO:0000313" key="3">
    <source>
        <dbReference type="Proteomes" id="UP000199702"/>
    </source>
</evidence>
<dbReference type="Pfam" id="PF13588">
    <property type="entry name" value="HSDR_N_2"/>
    <property type="match status" value="1"/>
</dbReference>